<keyword evidence="3" id="KW-0282">Flagellum</keyword>
<gene>
    <name evidence="3" type="ORF">D9V64_01750</name>
</gene>
<protein>
    <submittedName>
        <fullName evidence="3">Flagellar biosynthesis protein FlgJ</fullName>
    </submittedName>
</protein>
<dbReference type="RefSeq" id="WP_158366719.1">
    <property type="nucleotide sequence ID" value="NZ_CP034885.1"/>
</dbReference>
<proteinExistence type="predicted"/>
<dbReference type="PRINTS" id="PR01002">
    <property type="entry name" value="FLGFLGJ"/>
</dbReference>
<dbReference type="OrthoDB" id="289937at2"/>
<keyword evidence="3" id="KW-0966">Cell projection</keyword>
<organism evidence="3 4">
    <name type="scientific">Buchnera aphidicola</name>
    <name type="common">Aphis nerii</name>
    <dbReference type="NCBI Taxonomy" id="1241835"/>
    <lineage>
        <taxon>Bacteria</taxon>
        <taxon>Pseudomonadati</taxon>
        <taxon>Pseudomonadota</taxon>
        <taxon>Gammaproteobacteria</taxon>
        <taxon>Enterobacterales</taxon>
        <taxon>Erwiniaceae</taxon>
        <taxon>Buchnera</taxon>
    </lineage>
</organism>
<dbReference type="AlphaFoldDB" id="A0A4D6XNU3"/>
<reference evidence="3 4" key="1">
    <citation type="submission" date="2018-12" db="EMBL/GenBank/DDBJ databases">
        <authorList>
            <person name="Chong R.A."/>
        </authorList>
    </citation>
    <scope>NUCLEOTIDE SEQUENCE [LARGE SCALE GENOMIC DNA]</scope>
    <source>
        <strain evidence="3 4">Ane</strain>
    </source>
</reference>
<keyword evidence="3" id="KW-0969">Cilium</keyword>
<dbReference type="InterPro" id="IPR019301">
    <property type="entry name" value="Flagellar_prot_FlgJ_N"/>
</dbReference>
<evidence type="ECO:0000313" key="3">
    <source>
        <dbReference type="EMBL" id="QCI18882.1"/>
    </source>
</evidence>
<evidence type="ECO:0000313" key="4">
    <source>
        <dbReference type="Proteomes" id="UP000298791"/>
    </source>
</evidence>
<keyword evidence="1" id="KW-1005">Bacterial flagellum biogenesis</keyword>
<dbReference type="EMBL" id="CP034885">
    <property type="protein sequence ID" value="QCI18882.1"/>
    <property type="molecule type" value="Genomic_DNA"/>
</dbReference>
<feature type="domain" description="Flagellar protein FlgJ N-terminal" evidence="2">
    <location>
        <begin position="50"/>
        <end position="96"/>
    </location>
</feature>
<sequence>MQNNLSLFNVTNYNTKFINDLKYQVKNNPKKYALETAKEVEGIFIHMLLKSMRCSITEGNLLDNNQSRLYTEIYDEQISKELTKKGLGLTTIILQQIEQKNYIYNNF</sequence>
<dbReference type="Pfam" id="PF10135">
    <property type="entry name" value="Rod-binding"/>
    <property type="match status" value="1"/>
</dbReference>
<reference evidence="3 4" key="2">
    <citation type="submission" date="2019-05" db="EMBL/GenBank/DDBJ databases">
        <title>Genome evolution of the obligate endosymbiont Buchnera aphidicola.</title>
        <authorList>
            <person name="Moran N.A."/>
        </authorList>
    </citation>
    <scope>NUCLEOTIDE SEQUENCE [LARGE SCALE GENOMIC DNA]</scope>
    <source>
        <strain evidence="3 4">Ane</strain>
    </source>
</reference>
<accession>A0A4D6XNU3</accession>
<evidence type="ECO:0000256" key="1">
    <source>
        <dbReference type="ARBA" id="ARBA00022795"/>
    </source>
</evidence>
<name>A0A4D6XNU3_9GAMM</name>
<dbReference type="GO" id="GO:0044781">
    <property type="term" value="P:bacterial-type flagellum organization"/>
    <property type="evidence" value="ECO:0007669"/>
    <property type="project" value="UniProtKB-KW"/>
</dbReference>
<dbReference type="Proteomes" id="UP000298791">
    <property type="component" value="Chromosome"/>
</dbReference>
<evidence type="ECO:0000259" key="2">
    <source>
        <dbReference type="Pfam" id="PF10135"/>
    </source>
</evidence>